<feature type="domain" description="Leucine-binding protein" evidence="5">
    <location>
        <begin position="27"/>
        <end position="373"/>
    </location>
</feature>
<reference evidence="6 7" key="2">
    <citation type="submission" date="2018-12" db="EMBL/GenBank/DDBJ databases">
        <title>Simiduia agarivorans gen. nov., sp. nov., a marine, agarolytic bacterium isolated from shallow coastal water from Keelung, Taiwan.</title>
        <authorList>
            <person name="Shieh W.Y."/>
        </authorList>
    </citation>
    <scope>NUCLEOTIDE SEQUENCE [LARGE SCALE GENOMIC DNA]</scope>
    <source>
        <strain evidence="6 7">GTF-13</strain>
    </source>
</reference>
<dbReference type="SUPFAM" id="SSF53822">
    <property type="entry name" value="Periplasmic binding protein-like I"/>
    <property type="match status" value="1"/>
</dbReference>
<evidence type="ECO:0000313" key="6">
    <source>
        <dbReference type="EMBL" id="RRJ84260.1"/>
    </source>
</evidence>
<keyword evidence="4" id="KW-0029">Amino-acid transport</keyword>
<dbReference type="Gene3D" id="3.40.50.2300">
    <property type="match status" value="2"/>
</dbReference>
<dbReference type="PANTHER" id="PTHR30483:SF6">
    <property type="entry name" value="PERIPLASMIC BINDING PROTEIN OF ABC TRANSPORTER FOR NATURAL AMINO ACIDS"/>
    <property type="match status" value="1"/>
</dbReference>
<dbReference type="InterPro" id="IPR028082">
    <property type="entry name" value="Peripla_BP_I"/>
</dbReference>
<dbReference type="InterPro" id="IPR028081">
    <property type="entry name" value="Leu-bd"/>
</dbReference>
<evidence type="ECO:0000256" key="4">
    <source>
        <dbReference type="ARBA" id="ARBA00022970"/>
    </source>
</evidence>
<evidence type="ECO:0000256" key="2">
    <source>
        <dbReference type="ARBA" id="ARBA00022448"/>
    </source>
</evidence>
<accession>A0A3P3VNS1</accession>
<keyword evidence="3" id="KW-0732">Signal</keyword>
<comment type="similarity">
    <text evidence="1">Belongs to the leucine-binding protein family.</text>
</comment>
<organism evidence="6 7">
    <name type="scientific">Aestuariirhabdus litorea</name>
    <dbReference type="NCBI Taxonomy" id="2528527"/>
    <lineage>
        <taxon>Bacteria</taxon>
        <taxon>Pseudomonadati</taxon>
        <taxon>Pseudomonadota</taxon>
        <taxon>Gammaproteobacteria</taxon>
        <taxon>Oceanospirillales</taxon>
        <taxon>Aestuariirhabdaceae</taxon>
        <taxon>Aestuariirhabdus</taxon>
    </lineage>
</organism>
<evidence type="ECO:0000256" key="3">
    <source>
        <dbReference type="ARBA" id="ARBA00022729"/>
    </source>
</evidence>
<dbReference type="InterPro" id="IPR000709">
    <property type="entry name" value="Leu_Ile_Val-bd"/>
</dbReference>
<dbReference type="PANTHER" id="PTHR30483">
    <property type="entry name" value="LEUCINE-SPECIFIC-BINDING PROTEIN"/>
    <property type="match status" value="1"/>
</dbReference>
<dbReference type="CDD" id="cd19983">
    <property type="entry name" value="PBP1_ABC_HAAT-like"/>
    <property type="match status" value="1"/>
</dbReference>
<dbReference type="Proteomes" id="UP000280792">
    <property type="component" value="Unassembled WGS sequence"/>
</dbReference>
<comment type="caution">
    <text evidence="6">The sequence shown here is derived from an EMBL/GenBank/DDBJ whole genome shotgun (WGS) entry which is preliminary data.</text>
</comment>
<evidence type="ECO:0000259" key="5">
    <source>
        <dbReference type="Pfam" id="PF13458"/>
    </source>
</evidence>
<sequence>MVQIRRLFNVAVLLSAGLILGCSEPAPLKLGVAAGLTGVTADLGREARDGVMLAVEHANAAGGVNGRPIELLVRDDRNTPETALKVDRELIDAGVIAVIGHVTSAMSVAAVPQMNEHEVLMLSPTTSTNLLTGKKDFFLRVYEEIREESLAMADYAFNSLQARDVAIIYDFRNRAFSEGWGAYFKEQFIKRGGRVSFEESYSEIDGDKFLQLGAAIIDPPHDLVLILAPALDAARLSQQMRKLGYGGHIMTSAWSTTNDLISQGGTAVEGVVSPSAFNRDSTIPRFTHFRDAFVARFNYEPRFAGTMAYEAAEIIFQAMRSMSEADLAAENRSERLRDRILNQSRFEGLQGAIVFDPYGEVDRTNFLVQVRNGQFVIVDD</sequence>
<dbReference type="GO" id="GO:0006865">
    <property type="term" value="P:amino acid transport"/>
    <property type="evidence" value="ECO:0007669"/>
    <property type="project" value="UniProtKB-KW"/>
</dbReference>
<dbReference type="PROSITE" id="PS51257">
    <property type="entry name" value="PROKAR_LIPOPROTEIN"/>
    <property type="match status" value="1"/>
</dbReference>
<proteinExistence type="inferred from homology"/>
<dbReference type="RefSeq" id="WP_125014687.1">
    <property type="nucleotide sequence ID" value="NZ_QWEZ01000001.1"/>
</dbReference>
<dbReference type="Pfam" id="PF13458">
    <property type="entry name" value="Peripla_BP_6"/>
    <property type="match status" value="1"/>
</dbReference>
<dbReference type="AlphaFoldDB" id="A0A3P3VNS1"/>
<reference evidence="6 7" key="1">
    <citation type="submission" date="2018-08" db="EMBL/GenBank/DDBJ databases">
        <authorList>
            <person name="Khan S.A."/>
        </authorList>
    </citation>
    <scope>NUCLEOTIDE SEQUENCE [LARGE SCALE GENOMIC DNA]</scope>
    <source>
        <strain evidence="6 7">GTF-13</strain>
    </source>
</reference>
<name>A0A3P3VNS1_9GAMM</name>
<evidence type="ECO:0000313" key="7">
    <source>
        <dbReference type="Proteomes" id="UP000280792"/>
    </source>
</evidence>
<dbReference type="EMBL" id="QWEZ01000001">
    <property type="protein sequence ID" value="RRJ84260.1"/>
    <property type="molecule type" value="Genomic_DNA"/>
</dbReference>
<dbReference type="InterPro" id="IPR051010">
    <property type="entry name" value="BCAA_transport"/>
</dbReference>
<gene>
    <name evidence="6" type="ORF">D0544_03895</name>
</gene>
<keyword evidence="7" id="KW-1185">Reference proteome</keyword>
<evidence type="ECO:0000256" key="1">
    <source>
        <dbReference type="ARBA" id="ARBA00010062"/>
    </source>
</evidence>
<dbReference type="PRINTS" id="PR00337">
    <property type="entry name" value="LEUILEVALBP"/>
</dbReference>
<protein>
    <submittedName>
        <fullName evidence="6">Amino acid ABC transporter substrate-binding protein</fullName>
    </submittedName>
</protein>
<keyword evidence="2" id="KW-0813">Transport</keyword>